<evidence type="ECO:0000313" key="4">
    <source>
        <dbReference type="EMBL" id="AKF96352.1"/>
    </source>
</evidence>
<gene>
    <name evidence="4" type="ORF">EX87_22815</name>
</gene>
<accession>A0A0F7C1V8</accession>
<proteinExistence type="inferred from homology"/>
<keyword evidence="1" id="KW-0749">Sporulation</keyword>
<dbReference type="PANTHER" id="PTHR39183:SF1">
    <property type="entry name" value="SPORE COAT PROTEIN F-LIKE PROTEIN YHCQ"/>
    <property type="match status" value="1"/>
</dbReference>
<reference evidence="4" key="1">
    <citation type="submission" date="2015-03" db="EMBL/GenBank/DDBJ databases">
        <title>MIGS Cultured Bacterial/Archaeal sample from Brevibacillus laterosporus.</title>
        <authorList>
            <person name="Zeng D."/>
            <person name="Zhu L."/>
            <person name="Dong G."/>
            <person name="Ye W."/>
            <person name="Ren D."/>
            <person name="Wu L."/>
            <person name="Xu J."/>
            <person name="Li G."/>
            <person name="Guo L."/>
        </authorList>
    </citation>
    <scope>NUCLEOTIDE SEQUENCE</scope>
    <source>
        <strain evidence="4">B9</strain>
        <plasmid evidence="4">unnamed2</plasmid>
    </source>
</reference>
<evidence type="ECO:0000256" key="1">
    <source>
        <dbReference type="ARBA" id="ARBA00022969"/>
    </source>
</evidence>
<dbReference type="InterPro" id="IPR012347">
    <property type="entry name" value="Ferritin-like"/>
</dbReference>
<evidence type="ECO:0000256" key="3">
    <source>
        <dbReference type="ARBA" id="ARBA00024344"/>
    </source>
</evidence>
<evidence type="ECO:0000256" key="2">
    <source>
        <dbReference type="ARBA" id="ARBA00024325"/>
    </source>
</evidence>
<name>A0A0F7C1V8_BRELA</name>
<dbReference type="EMBL" id="CP011076">
    <property type="protein sequence ID" value="AKF96352.1"/>
    <property type="molecule type" value="Genomic_DNA"/>
</dbReference>
<geneLocation type="plasmid" evidence="4">
    <name>unnamed2</name>
</geneLocation>
<keyword evidence="4" id="KW-0614">Plasmid</keyword>
<sequence length="104" mass="11641">MNSFIENLTGMNTMTDQVIASDLLLAAKTAVRNYAVALTEVATPDVRTILHKQLDDAIATHEKITNYMMSKGYYHAYDINEQIQMDMKTAQTTLNLPESSQSIL</sequence>
<organism evidence="4">
    <name type="scientific">Brevibacillus laterosporus</name>
    <name type="common">Bacillus laterosporus</name>
    <dbReference type="NCBI Taxonomy" id="1465"/>
    <lineage>
        <taxon>Bacteria</taxon>
        <taxon>Bacillati</taxon>
        <taxon>Bacillota</taxon>
        <taxon>Bacilli</taxon>
        <taxon>Bacillales</taxon>
        <taxon>Paenibacillaceae</taxon>
        <taxon>Brevibacillus</taxon>
    </lineage>
</organism>
<protein>
    <submittedName>
        <fullName evidence="4">Spore gernimation protein GerQ</fullName>
    </submittedName>
</protein>
<dbReference type="Gene3D" id="1.20.1260.10">
    <property type="match status" value="1"/>
</dbReference>
<dbReference type="GO" id="GO:0030435">
    <property type="term" value="P:sporulation resulting in formation of a cellular spore"/>
    <property type="evidence" value="ECO:0007669"/>
    <property type="project" value="UniProtKB-KW"/>
</dbReference>
<dbReference type="InterPro" id="IPR012851">
    <property type="entry name" value="Spore_coat_CotF-like"/>
</dbReference>
<comment type="similarity">
    <text evidence="3">Belongs to the CotF family.</text>
</comment>
<dbReference type="PANTHER" id="PTHR39183">
    <property type="entry name" value="SPORE COAT PROTEIN F-LIKE PROTEIN YHCQ"/>
    <property type="match status" value="1"/>
</dbReference>
<dbReference type="Pfam" id="PF07875">
    <property type="entry name" value="Coat_F"/>
    <property type="match status" value="1"/>
</dbReference>
<comment type="subcellular location">
    <subcellularLocation>
        <location evidence="2">Spore coat</location>
    </subcellularLocation>
</comment>
<dbReference type="RefSeq" id="WP_031415711.1">
    <property type="nucleotide sequence ID" value="NZ_CP011076.1"/>
</dbReference>
<dbReference type="AlphaFoldDB" id="A0A0F7C1V8"/>